<organism evidence="3 4">
    <name type="scientific">Enhygromyxa salina</name>
    <dbReference type="NCBI Taxonomy" id="215803"/>
    <lineage>
        <taxon>Bacteria</taxon>
        <taxon>Pseudomonadati</taxon>
        <taxon>Myxococcota</taxon>
        <taxon>Polyangia</taxon>
        <taxon>Nannocystales</taxon>
        <taxon>Nannocystaceae</taxon>
        <taxon>Enhygromyxa</taxon>
    </lineage>
</organism>
<sequence>MQSRAFIVHALSPIHAGTGRSADLIDLPIARMRATGIPIIPGSTIKGVLRDLSRGKDKDEQRLAVFGPEKDNASVHAGALVVGDAVLLAMPVRSMLGTFAWVSSPLLLRLALRDLDWDLQLPEVAGPRALTTSRSCCVHRGKVYLEDLDLFADHDPRVDSWARRLAELTSPELDIFSPRFVIVDDETMNFLLETATQVDARVRLDDETRTVAQGALWLEESLPPESLLLGLMAADPSRRTDVTMKPTQVLDFVLESERTAQLGGNATIGRGRCRIVPVRAGAGGQR</sequence>
<name>A0A2S9XF86_9BACT</name>
<comment type="caution">
    <text evidence="3">The sequence shown here is derived from an EMBL/GenBank/DDBJ whole genome shotgun (WGS) entry which is preliminary data.</text>
</comment>
<dbReference type="InterPro" id="IPR013410">
    <property type="entry name" value="CRISPR-assoc_RAMP_Cmr4"/>
</dbReference>
<dbReference type="OrthoDB" id="9789361at2"/>
<gene>
    <name evidence="3" type="ORF">ENSA5_55370</name>
</gene>
<keyword evidence="1" id="KW-0051">Antiviral defense</keyword>
<feature type="domain" description="CRISPR type III-associated protein" evidence="2">
    <location>
        <begin position="9"/>
        <end position="274"/>
    </location>
</feature>
<dbReference type="Pfam" id="PF03787">
    <property type="entry name" value="RAMPs"/>
    <property type="match status" value="1"/>
</dbReference>
<keyword evidence="4" id="KW-1185">Reference proteome</keyword>
<evidence type="ECO:0000259" key="2">
    <source>
        <dbReference type="Pfam" id="PF03787"/>
    </source>
</evidence>
<dbReference type="EMBL" id="PVNK01000242">
    <property type="protein sequence ID" value="PRP91420.1"/>
    <property type="molecule type" value="Genomic_DNA"/>
</dbReference>
<dbReference type="PANTHER" id="PTHR36700:SF1">
    <property type="entry name" value="CRISPR SYSTEM CMR SUBUNIT CMR4"/>
    <property type="match status" value="1"/>
</dbReference>
<evidence type="ECO:0000313" key="4">
    <source>
        <dbReference type="Proteomes" id="UP000237968"/>
    </source>
</evidence>
<accession>A0A2S9XF86</accession>
<evidence type="ECO:0000256" key="1">
    <source>
        <dbReference type="ARBA" id="ARBA00023118"/>
    </source>
</evidence>
<dbReference type="PANTHER" id="PTHR36700">
    <property type="entry name" value="CRISPR SYSTEM CMR SUBUNIT CMR4"/>
    <property type="match status" value="1"/>
</dbReference>
<dbReference type="Proteomes" id="UP000237968">
    <property type="component" value="Unassembled WGS sequence"/>
</dbReference>
<dbReference type="InterPro" id="IPR005537">
    <property type="entry name" value="RAMP_III_fam"/>
</dbReference>
<dbReference type="GO" id="GO:0051607">
    <property type="term" value="P:defense response to virus"/>
    <property type="evidence" value="ECO:0007669"/>
    <property type="project" value="UniProtKB-KW"/>
</dbReference>
<proteinExistence type="predicted"/>
<dbReference type="NCBIfam" id="TIGR02580">
    <property type="entry name" value="cas_RAMP_Cmr4"/>
    <property type="match status" value="1"/>
</dbReference>
<evidence type="ECO:0000313" key="3">
    <source>
        <dbReference type="EMBL" id="PRP91420.1"/>
    </source>
</evidence>
<reference evidence="3 4" key="1">
    <citation type="submission" date="2018-03" db="EMBL/GenBank/DDBJ databases">
        <title>Draft Genome Sequences of the Obligatory Marine Myxobacteria Enhygromyxa salina SWB005.</title>
        <authorList>
            <person name="Poehlein A."/>
            <person name="Moghaddam J.A."/>
            <person name="Harms H."/>
            <person name="Alanjari M."/>
            <person name="Koenig G.M."/>
            <person name="Daniel R."/>
            <person name="Schaeberle T.F."/>
        </authorList>
    </citation>
    <scope>NUCLEOTIDE SEQUENCE [LARGE SCALE GENOMIC DNA]</scope>
    <source>
        <strain evidence="3 4">SWB005</strain>
    </source>
</reference>
<protein>
    <submittedName>
        <fullName evidence="3">RAMP superfamily protein</fullName>
    </submittedName>
</protein>
<dbReference type="AlphaFoldDB" id="A0A2S9XF86"/>
<dbReference type="RefSeq" id="WP_106394765.1">
    <property type="nucleotide sequence ID" value="NZ_PVNK01000242.1"/>
</dbReference>